<dbReference type="InterPro" id="IPR023804">
    <property type="entry name" value="DUF3792_TM"/>
</dbReference>
<accession>A0ABY4H4E1</accession>
<organism evidence="2 3">
    <name type="scientific">Halobacillus shinanisalinarum</name>
    <dbReference type="NCBI Taxonomy" id="2932258"/>
    <lineage>
        <taxon>Bacteria</taxon>
        <taxon>Bacillati</taxon>
        <taxon>Bacillota</taxon>
        <taxon>Bacilli</taxon>
        <taxon>Bacillales</taxon>
        <taxon>Bacillaceae</taxon>
        <taxon>Halobacillus</taxon>
    </lineage>
</organism>
<feature type="transmembrane region" description="Helical" evidence="1">
    <location>
        <begin position="43"/>
        <end position="62"/>
    </location>
</feature>
<gene>
    <name evidence="2" type="ORF">MUO14_02320</name>
</gene>
<keyword evidence="1" id="KW-0472">Membrane</keyword>
<feature type="transmembrane region" description="Helical" evidence="1">
    <location>
        <begin position="69"/>
        <end position="88"/>
    </location>
</feature>
<keyword evidence="3" id="KW-1185">Reference proteome</keyword>
<evidence type="ECO:0000313" key="2">
    <source>
        <dbReference type="EMBL" id="UOQ93847.1"/>
    </source>
</evidence>
<proteinExistence type="predicted"/>
<dbReference type="RefSeq" id="WP_244753458.1">
    <property type="nucleotide sequence ID" value="NZ_CP095074.1"/>
</dbReference>
<keyword evidence="1" id="KW-1133">Transmembrane helix</keyword>
<feature type="transmembrane region" description="Helical" evidence="1">
    <location>
        <begin position="7"/>
        <end position="31"/>
    </location>
</feature>
<evidence type="ECO:0000256" key="1">
    <source>
        <dbReference type="SAM" id="Phobius"/>
    </source>
</evidence>
<dbReference type="NCBIfam" id="TIGR04086">
    <property type="entry name" value="TIGR04086_membr"/>
    <property type="match status" value="1"/>
</dbReference>
<dbReference type="Pfam" id="PF12670">
    <property type="entry name" value="DUF3792"/>
    <property type="match status" value="1"/>
</dbReference>
<dbReference type="Proteomes" id="UP000831880">
    <property type="component" value="Chromosome"/>
</dbReference>
<name>A0ABY4H4E1_9BACI</name>
<evidence type="ECO:0000313" key="3">
    <source>
        <dbReference type="Proteomes" id="UP000831880"/>
    </source>
</evidence>
<keyword evidence="1" id="KW-0812">Transmembrane</keyword>
<sequence>MKKLMQGVLGYGIGSILILMMVVAAVLAILLRFTSIDIDTLNQISLVAGLTILAFGGLIAAYKGEQKGWLSGVLTGLVFVVAMIGFQLIFENSWVTLSQLSYFCGLVIAALLGGMIGVNMPRRSTDNKS</sequence>
<reference evidence="2 3" key="1">
    <citation type="submission" date="2022-04" db="EMBL/GenBank/DDBJ databases">
        <title>Halobacillus sp. isolated from saltern.</title>
        <authorList>
            <person name="Won M."/>
            <person name="Lee C.-M."/>
            <person name="Woen H.-Y."/>
            <person name="Kwon S.-W."/>
        </authorList>
    </citation>
    <scope>NUCLEOTIDE SEQUENCE [LARGE SCALE GENOMIC DNA]</scope>
    <source>
        <strain evidence="2 3">SSTM10-2</strain>
    </source>
</reference>
<protein>
    <submittedName>
        <fullName evidence="2">TIGR04086 family membrane protein</fullName>
    </submittedName>
</protein>
<dbReference type="EMBL" id="CP095074">
    <property type="protein sequence ID" value="UOQ93847.1"/>
    <property type="molecule type" value="Genomic_DNA"/>
</dbReference>
<feature type="transmembrane region" description="Helical" evidence="1">
    <location>
        <begin position="100"/>
        <end position="120"/>
    </location>
</feature>